<keyword evidence="1" id="KW-0813">Transport</keyword>
<evidence type="ECO:0000256" key="4">
    <source>
        <dbReference type="ARBA" id="ARBA00022982"/>
    </source>
</evidence>
<dbReference type="RefSeq" id="WP_133868551.1">
    <property type="nucleotide sequence ID" value="NZ_SOAU01000001.1"/>
</dbReference>
<dbReference type="PANTHER" id="PTHR37424:SF1">
    <property type="entry name" value="BACTERIOFERRITIN-ASSOCIATED FERREDOXIN"/>
    <property type="match status" value="1"/>
</dbReference>
<keyword evidence="2" id="KW-0001">2Fe-2S</keyword>
<organism evidence="10 11">
    <name type="scientific">Ilumatobacter fluminis</name>
    <dbReference type="NCBI Taxonomy" id="467091"/>
    <lineage>
        <taxon>Bacteria</taxon>
        <taxon>Bacillati</taxon>
        <taxon>Actinomycetota</taxon>
        <taxon>Acidimicrobiia</taxon>
        <taxon>Acidimicrobiales</taxon>
        <taxon>Ilumatobacteraceae</taxon>
        <taxon>Ilumatobacter</taxon>
    </lineage>
</organism>
<sequence length="64" mass="6944">MAYVCLCNSVSERKVRRVIDHGASSIDEVGAACGAGTTCHGCHDTIDDLLDEQRVSIPRLRRVS</sequence>
<evidence type="ECO:0000313" key="11">
    <source>
        <dbReference type="Proteomes" id="UP000294558"/>
    </source>
</evidence>
<reference evidence="10 11" key="1">
    <citation type="submission" date="2019-03" db="EMBL/GenBank/DDBJ databases">
        <title>Sequencing the genomes of 1000 actinobacteria strains.</title>
        <authorList>
            <person name="Klenk H.-P."/>
        </authorList>
    </citation>
    <scope>NUCLEOTIDE SEQUENCE [LARGE SCALE GENOMIC DNA]</scope>
    <source>
        <strain evidence="10 11">DSM 18936</strain>
    </source>
</reference>
<dbReference type="InterPro" id="IPR052371">
    <property type="entry name" value="BFD-associated_ferredoxin"/>
</dbReference>
<evidence type="ECO:0000256" key="5">
    <source>
        <dbReference type="ARBA" id="ARBA00023004"/>
    </source>
</evidence>
<evidence type="ECO:0000256" key="2">
    <source>
        <dbReference type="ARBA" id="ARBA00022714"/>
    </source>
</evidence>
<keyword evidence="3" id="KW-0479">Metal-binding</keyword>
<comment type="similarity">
    <text evidence="8">Belongs to the Bfd family.</text>
</comment>
<keyword evidence="5" id="KW-0408">Iron</keyword>
<evidence type="ECO:0000313" key="10">
    <source>
        <dbReference type="EMBL" id="TDT16153.1"/>
    </source>
</evidence>
<dbReference type="GO" id="GO:0051537">
    <property type="term" value="F:2 iron, 2 sulfur cluster binding"/>
    <property type="evidence" value="ECO:0007669"/>
    <property type="project" value="UniProtKB-KW"/>
</dbReference>
<dbReference type="Pfam" id="PF04324">
    <property type="entry name" value="Fer2_BFD"/>
    <property type="match status" value="1"/>
</dbReference>
<evidence type="ECO:0000256" key="8">
    <source>
        <dbReference type="ARBA" id="ARBA00046332"/>
    </source>
</evidence>
<evidence type="ECO:0000256" key="1">
    <source>
        <dbReference type="ARBA" id="ARBA00022448"/>
    </source>
</evidence>
<dbReference type="Proteomes" id="UP000294558">
    <property type="component" value="Unassembled WGS sequence"/>
</dbReference>
<comment type="caution">
    <text evidence="10">The sequence shown here is derived from an EMBL/GenBank/DDBJ whole genome shotgun (WGS) entry which is preliminary data.</text>
</comment>
<dbReference type="Gene3D" id="1.10.10.1100">
    <property type="entry name" value="BFD-like [2Fe-2S]-binding domain"/>
    <property type="match status" value="1"/>
</dbReference>
<protein>
    <recommendedName>
        <fullName evidence="7">Bacterioferritin-associated ferredoxin</fullName>
    </recommendedName>
</protein>
<evidence type="ECO:0000256" key="3">
    <source>
        <dbReference type="ARBA" id="ARBA00022723"/>
    </source>
</evidence>
<gene>
    <name evidence="10" type="ORF">BDK89_1735</name>
</gene>
<dbReference type="GO" id="GO:0046872">
    <property type="term" value="F:metal ion binding"/>
    <property type="evidence" value="ECO:0007669"/>
    <property type="project" value="UniProtKB-KW"/>
</dbReference>
<proteinExistence type="inferred from homology"/>
<accession>A0A4R7I120</accession>
<evidence type="ECO:0000256" key="6">
    <source>
        <dbReference type="ARBA" id="ARBA00023014"/>
    </source>
</evidence>
<keyword evidence="11" id="KW-1185">Reference proteome</keyword>
<evidence type="ECO:0000259" key="9">
    <source>
        <dbReference type="Pfam" id="PF04324"/>
    </source>
</evidence>
<dbReference type="PANTHER" id="PTHR37424">
    <property type="entry name" value="BACTERIOFERRITIN-ASSOCIATED FERREDOXIN"/>
    <property type="match status" value="1"/>
</dbReference>
<name>A0A4R7I120_9ACTN</name>
<keyword evidence="6" id="KW-0411">Iron-sulfur</keyword>
<feature type="domain" description="BFD-like [2Fe-2S]-binding" evidence="9">
    <location>
        <begin position="3"/>
        <end position="52"/>
    </location>
</feature>
<dbReference type="AlphaFoldDB" id="A0A4R7I120"/>
<keyword evidence="4" id="KW-0249">Electron transport</keyword>
<dbReference type="EMBL" id="SOAU01000001">
    <property type="protein sequence ID" value="TDT16153.1"/>
    <property type="molecule type" value="Genomic_DNA"/>
</dbReference>
<dbReference type="InterPro" id="IPR041854">
    <property type="entry name" value="BFD-like_2Fe2S-bd_dom_sf"/>
</dbReference>
<dbReference type="InterPro" id="IPR007419">
    <property type="entry name" value="BFD-like_2Fe2S-bd_dom"/>
</dbReference>
<evidence type="ECO:0000256" key="7">
    <source>
        <dbReference type="ARBA" id="ARBA00039386"/>
    </source>
</evidence>